<sequence>MAIGKYFSTFSALVGILAMFAMPANADMGVFPLRQVLTLEDPSSVFTISNPSDRIIEGRVTWIDLSATETGYAQASPESRAKLSAAPYLVVTPAQFRLKPGARMDISVQIRDGVKLPKGERRSHLLVETEASRTPIRKASNRGLQVDVGLGVSVPVILRNGGKTKSKFDDTRLLRDTDGTLNLETMIVPSGNNSSYGRVIVEYTPEQHNSSAVQLGVRENVAVFTDTEKRKVSVPFGFVSLDAGEILIRYEGQEEYEGVVFDERVFDLAPPVEED</sequence>
<dbReference type="RefSeq" id="WP_274493670.1">
    <property type="nucleotide sequence ID" value="NZ_CP118166.1"/>
</dbReference>
<proteinExistence type="predicted"/>
<organism evidence="2 3">
    <name type="scientific">Hyphococcus flavus</name>
    <dbReference type="NCBI Taxonomy" id="1866326"/>
    <lineage>
        <taxon>Bacteria</taxon>
        <taxon>Pseudomonadati</taxon>
        <taxon>Pseudomonadota</taxon>
        <taxon>Alphaproteobacteria</taxon>
        <taxon>Parvularculales</taxon>
        <taxon>Parvularculaceae</taxon>
        <taxon>Hyphococcus</taxon>
    </lineage>
</organism>
<evidence type="ECO:0008006" key="4">
    <source>
        <dbReference type="Google" id="ProtNLM"/>
    </source>
</evidence>
<feature type="signal peptide" evidence="1">
    <location>
        <begin position="1"/>
        <end position="26"/>
    </location>
</feature>
<evidence type="ECO:0000256" key="1">
    <source>
        <dbReference type="SAM" id="SignalP"/>
    </source>
</evidence>
<dbReference type="EMBL" id="CP118166">
    <property type="protein sequence ID" value="WDI31783.1"/>
    <property type="molecule type" value="Genomic_DNA"/>
</dbReference>
<dbReference type="AlphaFoldDB" id="A0AAF0CG46"/>
<accession>A0AAF0CG46</accession>
<feature type="chain" id="PRO_5041962286" description="Molecular chaperone" evidence="1">
    <location>
        <begin position="27"/>
        <end position="275"/>
    </location>
</feature>
<protein>
    <recommendedName>
        <fullName evidence="4">Molecular chaperone</fullName>
    </recommendedName>
</protein>
<dbReference type="SUPFAM" id="SSF49354">
    <property type="entry name" value="PapD-like"/>
    <property type="match status" value="1"/>
</dbReference>
<evidence type="ECO:0000313" key="3">
    <source>
        <dbReference type="Proteomes" id="UP001214043"/>
    </source>
</evidence>
<dbReference type="Proteomes" id="UP001214043">
    <property type="component" value="Chromosome"/>
</dbReference>
<keyword evidence="3" id="KW-1185">Reference proteome</keyword>
<gene>
    <name evidence="2" type="ORF">PUV54_01105</name>
</gene>
<evidence type="ECO:0000313" key="2">
    <source>
        <dbReference type="EMBL" id="WDI31783.1"/>
    </source>
</evidence>
<keyword evidence="1" id="KW-0732">Signal</keyword>
<dbReference type="InterPro" id="IPR008962">
    <property type="entry name" value="PapD-like_sf"/>
</dbReference>
<reference evidence="2" key="1">
    <citation type="submission" date="2023-02" db="EMBL/GenBank/DDBJ databases">
        <title>Genome sequence of Hyphococcus flavus.</title>
        <authorList>
            <person name="Rong J.-C."/>
            <person name="Zhao Q."/>
            <person name="Yi M."/>
            <person name="Wu J.-Y."/>
        </authorList>
    </citation>
    <scope>NUCLEOTIDE SEQUENCE</scope>
    <source>
        <strain evidence="2">MCCC 1K03223</strain>
    </source>
</reference>
<name>A0AAF0CG46_9PROT</name>
<dbReference type="KEGG" id="hfl:PUV54_01105"/>